<dbReference type="GO" id="GO:0017183">
    <property type="term" value="P:protein histidyl modification to diphthamide"/>
    <property type="evidence" value="ECO:0007669"/>
    <property type="project" value="UniProtKB-UniRule"/>
</dbReference>
<comment type="pathway">
    <text evidence="1 6">Protein modification; peptidyl-diphthamide biosynthesis.</text>
</comment>
<evidence type="ECO:0000313" key="9">
    <source>
        <dbReference type="EMBL" id="MBP2201170.1"/>
    </source>
</evidence>
<feature type="binding site" evidence="6 7">
    <location>
        <position position="85"/>
    </location>
    <ligand>
        <name>S-adenosyl-L-methionine</name>
        <dbReference type="ChEBI" id="CHEBI:59789"/>
    </ligand>
</feature>
<dbReference type="NCBIfam" id="TIGR00522">
    <property type="entry name" value="dph5"/>
    <property type="match status" value="1"/>
</dbReference>
<comment type="function">
    <text evidence="6">S-adenosyl-L-methionine-dependent methyltransferase that catalyzes the trimethylation of the amino group of the modified target histidine residue in translation elongation factor 2 (EF-2), to form an intermediate called diphthine. The three successive methylation reactions represent the second step of diphthamide biosynthesis.</text>
</comment>
<dbReference type="CDD" id="cd11647">
    <property type="entry name" value="DHP5_DphB"/>
    <property type="match status" value="1"/>
</dbReference>
<organism evidence="9 10">
    <name type="scientific">Methanococcus voltae</name>
    <dbReference type="NCBI Taxonomy" id="2188"/>
    <lineage>
        <taxon>Archaea</taxon>
        <taxon>Methanobacteriati</taxon>
        <taxon>Methanobacteriota</taxon>
        <taxon>Methanomada group</taxon>
        <taxon>Methanococci</taxon>
        <taxon>Methanococcales</taxon>
        <taxon>Methanococcaceae</taxon>
        <taxon>Methanococcus</taxon>
    </lineage>
</organism>
<dbReference type="SUPFAM" id="SSF53790">
    <property type="entry name" value="Tetrapyrrole methylase"/>
    <property type="match status" value="1"/>
</dbReference>
<evidence type="ECO:0000256" key="4">
    <source>
        <dbReference type="ARBA" id="ARBA00022679"/>
    </source>
</evidence>
<dbReference type="GO" id="GO:0032259">
    <property type="term" value="P:methylation"/>
    <property type="evidence" value="ECO:0007669"/>
    <property type="project" value="UniProtKB-KW"/>
</dbReference>
<dbReference type="InterPro" id="IPR000878">
    <property type="entry name" value="4pyrrol_Mease"/>
</dbReference>
<dbReference type="InterPro" id="IPR014777">
    <property type="entry name" value="4pyrrole_Mease_sub1"/>
</dbReference>
<comment type="caution">
    <text evidence="9">The sequence shown here is derived from an EMBL/GenBank/DDBJ whole genome shotgun (WGS) entry which is preliminary data.</text>
</comment>
<feature type="binding site" evidence="6 7">
    <location>
        <begin position="113"/>
        <end position="114"/>
    </location>
    <ligand>
        <name>S-adenosyl-L-methionine</name>
        <dbReference type="ChEBI" id="CHEBI:59789"/>
    </ligand>
</feature>
<reference evidence="9" key="1">
    <citation type="submission" date="2021-03" db="EMBL/GenBank/DDBJ databases">
        <title>Genomic Encyclopedia of Type Strains, Phase IV (KMG-V): Genome sequencing to study the core and pangenomes of soil and plant-associated prokaryotes.</title>
        <authorList>
            <person name="Whitman W."/>
        </authorList>
    </citation>
    <scope>NUCLEOTIDE SEQUENCE</scope>
    <source>
        <strain evidence="9">C4</strain>
    </source>
</reference>
<evidence type="ECO:0000256" key="7">
    <source>
        <dbReference type="PIRSR" id="PIRSR036432-1"/>
    </source>
</evidence>
<feature type="binding site" evidence="6 7">
    <location>
        <position position="232"/>
    </location>
    <ligand>
        <name>S-adenosyl-L-methionine</name>
        <dbReference type="ChEBI" id="CHEBI:59789"/>
    </ligand>
</feature>
<feature type="binding site" evidence="6 7">
    <location>
        <position position="9"/>
    </location>
    <ligand>
        <name>S-adenosyl-L-methionine</name>
        <dbReference type="ChEBI" id="CHEBI:59789"/>
    </ligand>
</feature>
<comment type="similarity">
    <text evidence="2 6">Belongs to the diphthine synthase family.</text>
</comment>
<sequence>MLIMAGLGLYDEKDLTLKTLEHAKKADKIYAEFYTAILTGTTLETIEETLGKKINVLDREKVEYETEKLINESKDKDIMFLTAGDPMVATTHVDIAVEAKKKGIEVVIINAPSIYSAIGITGLQIYKFGKTTSVVFPEPNYFPETPYNVIKDNLSLGYHTLCLLDIHAHENKFMTANEGLQVLLDIEERRKENLLSEDTKVLVVARAGSLKPKLVYGKIKDLIKQDFGAPLHSIIVLGNLHFMEEEALEILAENI</sequence>
<evidence type="ECO:0000313" key="10">
    <source>
        <dbReference type="Proteomes" id="UP000740329"/>
    </source>
</evidence>
<feature type="binding site" evidence="6 7">
    <location>
        <position position="88"/>
    </location>
    <ligand>
        <name>S-adenosyl-L-methionine</name>
        <dbReference type="ChEBI" id="CHEBI:59789"/>
    </ligand>
</feature>
<dbReference type="InterPro" id="IPR035996">
    <property type="entry name" value="4pyrrol_Methylase_sf"/>
</dbReference>
<evidence type="ECO:0000256" key="2">
    <source>
        <dbReference type="ARBA" id="ARBA00006729"/>
    </source>
</evidence>
<dbReference type="EC" id="2.1.1.98" evidence="6"/>
<dbReference type="UniPathway" id="UPA00559"/>
<feature type="binding site" evidence="6 7">
    <location>
        <position position="164"/>
    </location>
    <ligand>
        <name>S-adenosyl-L-methionine</name>
        <dbReference type="ChEBI" id="CHEBI:59789"/>
    </ligand>
</feature>
<dbReference type="Pfam" id="PF00590">
    <property type="entry name" value="TP_methylase"/>
    <property type="match status" value="1"/>
</dbReference>
<name>A0A8J7S0J3_METVO</name>
<dbReference type="RefSeq" id="WP_209590627.1">
    <property type="nucleotide sequence ID" value="NZ_JAGGMV010000001.1"/>
</dbReference>
<dbReference type="EMBL" id="JAGGMV010000001">
    <property type="protein sequence ID" value="MBP2201170.1"/>
    <property type="molecule type" value="Genomic_DNA"/>
</dbReference>
<dbReference type="PANTHER" id="PTHR10882">
    <property type="entry name" value="DIPHTHINE SYNTHASE"/>
    <property type="match status" value="1"/>
</dbReference>
<dbReference type="HAMAP" id="MF_01084">
    <property type="entry name" value="Diphthine_synth"/>
    <property type="match status" value="1"/>
</dbReference>
<keyword evidence="3 6" id="KW-0489">Methyltransferase</keyword>
<feature type="domain" description="Tetrapyrrole methylase" evidence="8">
    <location>
        <begin position="1"/>
        <end position="222"/>
    </location>
</feature>
<accession>A0A8J7S0J3</accession>
<dbReference type="AlphaFoldDB" id="A0A8J7S0J3"/>
<evidence type="ECO:0000259" key="8">
    <source>
        <dbReference type="Pfam" id="PF00590"/>
    </source>
</evidence>
<evidence type="ECO:0000256" key="6">
    <source>
        <dbReference type="HAMAP-Rule" id="MF_01084"/>
    </source>
</evidence>
<evidence type="ECO:0000256" key="5">
    <source>
        <dbReference type="ARBA" id="ARBA00022691"/>
    </source>
</evidence>
<dbReference type="PANTHER" id="PTHR10882:SF0">
    <property type="entry name" value="DIPHTHINE METHYL ESTER SYNTHASE"/>
    <property type="match status" value="1"/>
</dbReference>
<feature type="binding site" evidence="6 7">
    <location>
        <position position="207"/>
    </location>
    <ligand>
        <name>S-adenosyl-L-methionine</name>
        <dbReference type="ChEBI" id="CHEBI:59789"/>
    </ligand>
</feature>
<keyword evidence="4 6" id="KW-0808">Transferase</keyword>
<keyword evidence="5 6" id="KW-0949">S-adenosyl-L-methionine</keyword>
<dbReference type="InterPro" id="IPR004551">
    <property type="entry name" value="Dphthn_synthase"/>
</dbReference>
<protein>
    <recommendedName>
        <fullName evidence="6">Diphthine synthase</fullName>
        <ecNumber evidence="6">2.1.1.98</ecNumber>
    </recommendedName>
    <alternativeName>
        <fullName evidence="6">Diphthamide biosynthesis methyltransferase</fullName>
    </alternativeName>
</protein>
<evidence type="ECO:0000256" key="1">
    <source>
        <dbReference type="ARBA" id="ARBA00005156"/>
    </source>
</evidence>
<dbReference type="Gene3D" id="3.30.950.10">
    <property type="entry name" value="Methyltransferase, Cobalt-precorrin-4 Transmethylase, Domain 2"/>
    <property type="match status" value="1"/>
</dbReference>
<dbReference type="PIRSF" id="PIRSF036432">
    <property type="entry name" value="Diphthine_synth"/>
    <property type="match status" value="1"/>
</dbReference>
<gene>
    <name evidence="6" type="primary">dphB</name>
    <name evidence="9" type="ORF">J3E07_000568</name>
</gene>
<comment type="catalytic activity">
    <reaction evidence="6">
        <text>2-[(3S)-amino-3-carboxypropyl]-L-histidyl-[translation elongation factor 2] + 3 S-adenosyl-L-methionine = diphthine-[translation elongation factor 2] + 3 S-adenosyl-L-homocysteine + 3 H(+)</text>
        <dbReference type="Rhea" id="RHEA:36415"/>
        <dbReference type="Rhea" id="RHEA-COMP:9749"/>
        <dbReference type="Rhea" id="RHEA-COMP:10172"/>
        <dbReference type="ChEBI" id="CHEBI:15378"/>
        <dbReference type="ChEBI" id="CHEBI:57856"/>
        <dbReference type="ChEBI" id="CHEBI:59789"/>
        <dbReference type="ChEBI" id="CHEBI:73995"/>
        <dbReference type="ChEBI" id="CHEBI:82696"/>
        <dbReference type="EC" id="2.1.1.98"/>
    </reaction>
</comment>
<comment type="subunit">
    <text evidence="6">Homodimer.</text>
</comment>
<dbReference type="GO" id="GO:0004164">
    <property type="term" value="F:diphthine synthase activity"/>
    <property type="evidence" value="ECO:0007669"/>
    <property type="project" value="UniProtKB-UniRule"/>
</dbReference>
<dbReference type="Proteomes" id="UP000740329">
    <property type="component" value="Unassembled WGS sequence"/>
</dbReference>
<evidence type="ECO:0000256" key="3">
    <source>
        <dbReference type="ARBA" id="ARBA00022603"/>
    </source>
</evidence>
<dbReference type="InterPro" id="IPR014776">
    <property type="entry name" value="4pyrrole_Mease_sub2"/>
</dbReference>
<dbReference type="Gene3D" id="3.40.1010.10">
    <property type="entry name" value="Cobalt-precorrin-4 Transmethylase, Domain 1"/>
    <property type="match status" value="1"/>
</dbReference>
<proteinExistence type="inferred from homology"/>